<evidence type="ECO:0000313" key="3">
    <source>
        <dbReference type="Proteomes" id="UP000032046"/>
    </source>
</evidence>
<gene>
    <name evidence="2" type="ORF">ST44_06130</name>
</gene>
<feature type="chain" id="PRO_5002211294" evidence="1">
    <location>
        <begin position="21"/>
        <end position="414"/>
    </location>
</feature>
<sequence>MIKKSNIVRLLCLAVFTAGAIEAAADTKTLTVTLKNPLNVRRADVPVVLQLKDVPFNVKDAVVRCEGREVASQIDDLDRDLHNDELAFVIDMDAKGKKVVTVDLYSEKQADRNYPRRTYGDMIMRDNKTKVKNGFRSYVHSVSAPEGVDVFHLLHHHGADFESELVAYRVYFDERQTFDLYGKYKKQLELETSQFYPDDKQLADGYGDDVLWAGKTVGLGALRGWDGEKPTMVSPVLSRGQRMVASGPVRTIVELTDEGWQLSGETFNMRQNVIIYAGHRDCEVHAWVDTPAKEVKFATGVINLNDKMYSDHRGLVGDWGGNWPNGAKDSIAGKPKIVVGLAVNVPEKYVDSEPTTEKDQYLYVMHTAGGNYLTYNMAFTCDKETFGYKDAKEWFAWMKQWKKELDNPVTVTIE</sequence>
<reference evidence="2 3" key="1">
    <citation type="submission" date="2015-01" db="EMBL/GenBank/DDBJ databases">
        <title>Comparative genomics of non-oral Prevotella species.</title>
        <authorList>
            <person name="Accetto T."/>
            <person name="Nograsek B."/>
            <person name="Avgustin G."/>
        </authorList>
    </citation>
    <scope>NUCLEOTIDE SEQUENCE [LARGE SCALE GENOMIC DNA]</scope>
    <source>
        <strain evidence="2 3">P5-119</strain>
    </source>
</reference>
<dbReference type="RefSeq" id="WP_042518952.1">
    <property type="nucleotide sequence ID" value="NZ_JXQK01000051.1"/>
</dbReference>
<comment type="caution">
    <text evidence="2">The sequence shown here is derived from an EMBL/GenBank/DDBJ whole genome shotgun (WGS) entry which is preliminary data.</text>
</comment>
<dbReference type="GO" id="GO:0030246">
    <property type="term" value="F:carbohydrate binding"/>
    <property type="evidence" value="ECO:0007669"/>
    <property type="project" value="InterPro"/>
</dbReference>
<dbReference type="Pfam" id="PF16153">
    <property type="entry name" value="DUF4861"/>
    <property type="match status" value="1"/>
</dbReference>
<protein>
    <submittedName>
        <fullName evidence="2">Contig51, whole genome shotgun sequence</fullName>
    </submittedName>
</protein>
<dbReference type="STRING" id="1602171.ST44_06130"/>
<keyword evidence="1" id="KW-0732">Signal</keyword>
<proteinExistence type="predicted"/>
<dbReference type="EMBL" id="JXQK01000051">
    <property type="protein sequence ID" value="KIP62794.1"/>
    <property type="molecule type" value="Genomic_DNA"/>
</dbReference>
<dbReference type="Proteomes" id="UP000032046">
    <property type="component" value="Unassembled WGS sequence"/>
</dbReference>
<dbReference type="SUPFAM" id="SSF74650">
    <property type="entry name" value="Galactose mutarotase-like"/>
    <property type="match status" value="1"/>
</dbReference>
<keyword evidence="3" id="KW-1185">Reference proteome</keyword>
<dbReference type="GO" id="GO:0003824">
    <property type="term" value="F:catalytic activity"/>
    <property type="evidence" value="ECO:0007669"/>
    <property type="project" value="InterPro"/>
</dbReference>
<dbReference type="InterPro" id="IPR032342">
    <property type="entry name" value="DUF4861"/>
</dbReference>
<dbReference type="AlphaFoldDB" id="A0A0D0HDE2"/>
<name>A0A0D0HDE2_9BACT</name>
<dbReference type="InterPro" id="IPR011013">
    <property type="entry name" value="Gal_mutarotase_sf_dom"/>
</dbReference>
<evidence type="ECO:0000313" key="2">
    <source>
        <dbReference type="EMBL" id="KIP62794.1"/>
    </source>
</evidence>
<evidence type="ECO:0000256" key="1">
    <source>
        <dbReference type="SAM" id="SignalP"/>
    </source>
</evidence>
<accession>A0A0D0HDE2</accession>
<organism evidence="2 3">
    <name type="scientific">Prevotella pectinovora</name>
    <dbReference type="NCBI Taxonomy" id="1602169"/>
    <lineage>
        <taxon>Bacteria</taxon>
        <taxon>Pseudomonadati</taxon>
        <taxon>Bacteroidota</taxon>
        <taxon>Bacteroidia</taxon>
        <taxon>Bacteroidales</taxon>
        <taxon>Prevotellaceae</taxon>
        <taxon>Prevotella</taxon>
    </lineage>
</organism>
<dbReference type="GO" id="GO:0005975">
    <property type="term" value="P:carbohydrate metabolic process"/>
    <property type="evidence" value="ECO:0007669"/>
    <property type="project" value="InterPro"/>
</dbReference>
<feature type="signal peptide" evidence="1">
    <location>
        <begin position="1"/>
        <end position="20"/>
    </location>
</feature>